<dbReference type="PANTHER" id="PTHR12990:SF5">
    <property type="entry name" value="MESENCEPHALIC ASTROCYTE-DERIVED NEUROTROPHIC FACTOR HOMOLOG"/>
    <property type="match status" value="1"/>
</dbReference>
<protein>
    <recommendedName>
        <fullName evidence="3">Mesencephalic astrocyte-derived neurotrophic factor homolog</fullName>
    </recommendedName>
    <alternativeName>
        <fullName evidence="7">MANF/CDNF-like protein</fullName>
    </alternativeName>
</protein>
<dbReference type="Pfam" id="PF10208">
    <property type="entry name" value="ARMET_C"/>
    <property type="match status" value="1"/>
</dbReference>
<evidence type="ECO:0000256" key="7">
    <source>
        <dbReference type="ARBA" id="ARBA00032923"/>
    </source>
</evidence>
<comment type="similarity">
    <text evidence="2">Belongs to the ARMET family.</text>
</comment>
<evidence type="ECO:0000256" key="5">
    <source>
        <dbReference type="ARBA" id="ARBA00022729"/>
    </source>
</evidence>
<accession>A0A1D2AJ31</accession>
<evidence type="ECO:0000256" key="2">
    <source>
        <dbReference type="ARBA" id="ARBA00005617"/>
    </source>
</evidence>
<feature type="domain" description="Saposin B-type" evidence="8">
    <location>
        <begin position="59"/>
        <end position="153"/>
    </location>
</feature>
<dbReference type="Pfam" id="PF20145">
    <property type="entry name" value="ARMET_N"/>
    <property type="match status" value="1"/>
</dbReference>
<dbReference type="EMBL" id="GETE01000288">
    <property type="protein sequence ID" value="JAT79180.1"/>
    <property type="molecule type" value="Transcribed_RNA"/>
</dbReference>
<dbReference type="GO" id="GO:0031175">
    <property type="term" value="P:neuron projection development"/>
    <property type="evidence" value="ECO:0007669"/>
    <property type="project" value="TreeGrafter"/>
</dbReference>
<name>A0A1D2AJ31_ORNBR</name>
<evidence type="ECO:0000256" key="1">
    <source>
        <dbReference type="ARBA" id="ARBA00004613"/>
    </source>
</evidence>
<sequence>STRFGHLRVLSVIEFVRESSPPTPSIHCLGAPKMLSSTVQVSLLVLSTLCLQSVLAALKEGDCEVCVGVINKLLNALEPEEKTNKESIEARFPELCNTLKGSENRFCYYVGGLEESATKIVSELAQPLSWTMPPLKVCERLMKKDSQICDLKYEKVIDLKTVDLKKLKVKDLKKILNSWDERCEGCVEKSDYVKRIEELKKVHVREEL</sequence>
<dbReference type="Gene3D" id="1.10.720.30">
    <property type="entry name" value="SAP domain"/>
    <property type="match status" value="1"/>
</dbReference>
<dbReference type="PROSITE" id="PS50015">
    <property type="entry name" value="SAP_B"/>
    <property type="match status" value="1"/>
</dbReference>
<dbReference type="GO" id="GO:0071542">
    <property type="term" value="P:dopaminergic neuron differentiation"/>
    <property type="evidence" value="ECO:0007669"/>
    <property type="project" value="TreeGrafter"/>
</dbReference>
<dbReference type="Gene3D" id="1.10.225.10">
    <property type="entry name" value="Saposin-like"/>
    <property type="match status" value="1"/>
</dbReference>
<dbReference type="InterPro" id="IPR036361">
    <property type="entry name" value="SAP_dom_sf"/>
</dbReference>
<dbReference type="AlphaFoldDB" id="A0A1D2AJ31"/>
<evidence type="ECO:0000313" key="9">
    <source>
        <dbReference type="EMBL" id="JAT79180.1"/>
    </source>
</evidence>
<dbReference type="GO" id="GO:0005783">
    <property type="term" value="C:endoplasmic reticulum"/>
    <property type="evidence" value="ECO:0007669"/>
    <property type="project" value="TreeGrafter"/>
</dbReference>
<organism evidence="9">
    <name type="scientific">Ornithodoros brasiliensis</name>
    <name type="common">Mouro tick</name>
    <dbReference type="NCBI Taxonomy" id="888526"/>
    <lineage>
        <taxon>Eukaryota</taxon>
        <taxon>Metazoa</taxon>
        <taxon>Ecdysozoa</taxon>
        <taxon>Arthropoda</taxon>
        <taxon>Chelicerata</taxon>
        <taxon>Arachnida</taxon>
        <taxon>Acari</taxon>
        <taxon>Parasitiformes</taxon>
        <taxon>Ixodida</taxon>
        <taxon>Ixodoidea</taxon>
        <taxon>Argasidae</taxon>
        <taxon>Ornithodorinae</taxon>
        <taxon>Ornithodoros</taxon>
    </lineage>
</organism>
<evidence type="ECO:0000259" key="8">
    <source>
        <dbReference type="PROSITE" id="PS50015"/>
    </source>
</evidence>
<feature type="non-terminal residue" evidence="9">
    <location>
        <position position="1"/>
    </location>
</feature>
<proteinExistence type="inferred from homology"/>
<keyword evidence="4" id="KW-0964">Secreted</keyword>
<dbReference type="InterPro" id="IPR008139">
    <property type="entry name" value="SaposinB_dom"/>
</dbReference>
<reference evidence="9" key="1">
    <citation type="submission" date="2016-07" db="EMBL/GenBank/DDBJ databases">
        <title>Salivary Glands transcriptome analysis on engorged females of Ornithodoros brasiliensis (Acari:Argasidae).</title>
        <authorList>
            <person name="Simons S.M."/>
            <person name="Carvalho E."/>
            <person name="Junqueira-de-Azevedo I."/>
            <person name="Ho P.L."/>
            <person name="Giovanni D."/>
            <person name="Mendonca R."/>
            <person name="Onofrio V."/>
            <person name="Landulfo G."/>
            <person name="Ramirez D."/>
            <person name="Barros-Battesti D."/>
        </authorList>
    </citation>
    <scope>NUCLEOTIDE SEQUENCE</scope>
    <source>
        <strain evidence="9">Female</strain>
        <tissue evidence="9">Salivary gland</tissue>
    </source>
</reference>
<dbReference type="PANTHER" id="PTHR12990">
    <property type="entry name" value="ARMET-LIKE PROTEIN"/>
    <property type="match status" value="1"/>
</dbReference>
<keyword evidence="6" id="KW-1015">Disulfide bond</keyword>
<dbReference type="InterPro" id="IPR019345">
    <property type="entry name" value="ARMET_C"/>
</dbReference>
<keyword evidence="5" id="KW-0732">Signal</keyword>
<dbReference type="InterPro" id="IPR045333">
    <property type="entry name" value="ARMET-like"/>
</dbReference>
<evidence type="ECO:0000256" key="6">
    <source>
        <dbReference type="ARBA" id="ARBA00023157"/>
    </source>
</evidence>
<dbReference type="InterPro" id="IPR045332">
    <property type="entry name" value="ARMET_N"/>
</dbReference>
<dbReference type="FunFam" id="1.10.225.10:FF:000003">
    <property type="entry name" value="Mesencephalic astrocyte-derived neurotrophic factor"/>
    <property type="match status" value="1"/>
</dbReference>
<evidence type="ECO:0000256" key="4">
    <source>
        <dbReference type="ARBA" id="ARBA00022525"/>
    </source>
</evidence>
<evidence type="ECO:0000256" key="3">
    <source>
        <dbReference type="ARBA" id="ARBA00014267"/>
    </source>
</evidence>
<dbReference type="SUPFAM" id="SSF68906">
    <property type="entry name" value="SAP domain"/>
    <property type="match status" value="1"/>
</dbReference>
<comment type="subcellular location">
    <subcellularLocation>
        <location evidence="1">Secreted</location>
    </subcellularLocation>
</comment>
<dbReference type="GO" id="GO:0005615">
    <property type="term" value="C:extracellular space"/>
    <property type="evidence" value="ECO:0007669"/>
    <property type="project" value="TreeGrafter"/>
</dbReference>